<comment type="caution">
    <text evidence="2">The sequence shown here is derived from an EMBL/GenBank/DDBJ whole genome shotgun (WGS) entry which is preliminary data.</text>
</comment>
<gene>
    <name evidence="2" type="ORF">F2Q69_00023699</name>
</gene>
<accession>A0A8S9QB90</accession>
<sequence length="228" mass="26293">MSVFPRQIVLGQKNVATYVLEIKPCSNPVWIKHKLSQGNRNVSKPATDRFEYDDRNTDKPSSSLRNYRTCTLPGQCIATELFRNVDTTRIHAFSSTLRCCLPKTVANPFHIFRYSKSSIKLYDKNRGKFVLSKEIVINASSRKTAQRDLRHDSKPTLRFLNQQPVNRGTVYAWFARKDKCQVSVDKYEILKIITKIGKNGISPFLGYDGLRAEEEKRKPTWERACKDS</sequence>
<proteinExistence type="predicted"/>
<evidence type="ECO:0000313" key="2">
    <source>
        <dbReference type="EMBL" id="KAF3538590.1"/>
    </source>
</evidence>
<feature type="compositionally biased region" description="Basic and acidic residues" evidence="1">
    <location>
        <begin position="46"/>
        <end position="58"/>
    </location>
</feature>
<evidence type="ECO:0000313" key="3">
    <source>
        <dbReference type="Proteomes" id="UP000712600"/>
    </source>
</evidence>
<reference evidence="2" key="1">
    <citation type="submission" date="2019-12" db="EMBL/GenBank/DDBJ databases">
        <title>Genome sequencing and annotation of Brassica cretica.</title>
        <authorList>
            <person name="Studholme D.J."/>
            <person name="Sarris P."/>
        </authorList>
    </citation>
    <scope>NUCLEOTIDE SEQUENCE</scope>
    <source>
        <strain evidence="2">PFS-109/04</strain>
        <tissue evidence="2">Leaf</tissue>
    </source>
</reference>
<protein>
    <submittedName>
        <fullName evidence="2">Uncharacterized protein</fullName>
    </submittedName>
</protein>
<name>A0A8S9QB90_BRACR</name>
<dbReference type="Proteomes" id="UP000712600">
    <property type="component" value="Unassembled WGS sequence"/>
</dbReference>
<evidence type="ECO:0000256" key="1">
    <source>
        <dbReference type="SAM" id="MobiDB-lite"/>
    </source>
</evidence>
<dbReference type="AlphaFoldDB" id="A0A8S9QB90"/>
<organism evidence="2 3">
    <name type="scientific">Brassica cretica</name>
    <name type="common">Mustard</name>
    <dbReference type="NCBI Taxonomy" id="69181"/>
    <lineage>
        <taxon>Eukaryota</taxon>
        <taxon>Viridiplantae</taxon>
        <taxon>Streptophyta</taxon>
        <taxon>Embryophyta</taxon>
        <taxon>Tracheophyta</taxon>
        <taxon>Spermatophyta</taxon>
        <taxon>Magnoliopsida</taxon>
        <taxon>eudicotyledons</taxon>
        <taxon>Gunneridae</taxon>
        <taxon>Pentapetalae</taxon>
        <taxon>rosids</taxon>
        <taxon>malvids</taxon>
        <taxon>Brassicales</taxon>
        <taxon>Brassicaceae</taxon>
        <taxon>Brassiceae</taxon>
        <taxon>Brassica</taxon>
    </lineage>
</organism>
<feature type="region of interest" description="Disordered" evidence="1">
    <location>
        <begin position="39"/>
        <end position="64"/>
    </location>
</feature>
<dbReference type="EMBL" id="QGKX02001290">
    <property type="protein sequence ID" value="KAF3538590.1"/>
    <property type="molecule type" value="Genomic_DNA"/>
</dbReference>